<evidence type="ECO:0000313" key="12">
    <source>
        <dbReference type="Proteomes" id="UP000051952"/>
    </source>
</evidence>
<dbReference type="SUPFAM" id="SSF47473">
    <property type="entry name" value="EF-hand"/>
    <property type="match status" value="1"/>
</dbReference>
<evidence type="ECO:0000313" key="11">
    <source>
        <dbReference type="EMBL" id="CUI14795.1"/>
    </source>
</evidence>
<dbReference type="OrthoDB" id="270165at2759"/>
<proteinExistence type="inferred from homology"/>
<keyword evidence="9" id="KW-0966">Cell projection</keyword>
<comment type="function">
    <text evidence="1">May contribute to the rapid motility of the trypanosomes, playing a role either in flagellar structure or in calcium metabolism. Could alternate between a GDP-bound inactive form to a calcium/GTP-bound active form.</text>
</comment>
<protein>
    <submittedName>
        <fullName evidence="11">Flagellar calcium-binding protein, putative</fullName>
    </submittedName>
</protein>
<dbReference type="Proteomes" id="UP000051952">
    <property type="component" value="Unassembled WGS sequence"/>
</dbReference>
<dbReference type="Gene3D" id="1.10.238.10">
    <property type="entry name" value="EF-hand"/>
    <property type="match status" value="2"/>
</dbReference>
<dbReference type="InterPro" id="IPR011992">
    <property type="entry name" value="EF-hand-dom_pair"/>
</dbReference>
<dbReference type="Pfam" id="PF22592">
    <property type="entry name" value="FCaBP_EF-hand"/>
    <property type="match status" value="1"/>
</dbReference>
<dbReference type="PRINTS" id="PR01362">
    <property type="entry name" value="CALFLAGIN"/>
</dbReference>
<keyword evidence="12" id="KW-1185">Reference proteome</keyword>
<feature type="domain" description="EF-hand" evidence="10">
    <location>
        <begin position="142"/>
        <end position="177"/>
    </location>
</feature>
<comment type="similarity">
    <text evidence="3">Belongs to the calflagin family.</text>
</comment>
<accession>A0A0S4KMR0</accession>
<dbReference type="VEuPathDB" id="TriTrypDB:BSAL_16130"/>
<dbReference type="PROSITE" id="PS50222">
    <property type="entry name" value="EF_HAND_2"/>
    <property type="match status" value="3"/>
</dbReference>
<evidence type="ECO:0000256" key="1">
    <source>
        <dbReference type="ARBA" id="ARBA00002387"/>
    </source>
</evidence>
<dbReference type="InterPro" id="IPR018247">
    <property type="entry name" value="EF_Hand_1_Ca_BS"/>
</dbReference>
<evidence type="ECO:0000256" key="2">
    <source>
        <dbReference type="ARBA" id="ARBA00004230"/>
    </source>
</evidence>
<comment type="subcellular location">
    <subcellularLocation>
        <location evidence="2">Cell projection</location>
        <location evidence="2">Cilium</location>
        <location evidence="2">Flagellum</location>
    </subcellularLocation>
</comment>
<dbReference type="SMART" id="SM00054">
    <property type="entry name" value="EFh"/>
    <property type="match status" value="3"/>
</dbReference>
<dbReference type="GO" id="GO:0031514">
    <property type="term" value="C:motile cilium"/>
    <property type="evidence" value="ECO:0007669"/>
    <property type="project" value="UniProtKB-SubCell"/>
</dbReference>
<evidence type="ECO:0000256" key="3">
    <source>
        <dbReference type="ARBA" id="ARBA00005727"/>
    </source>
</evidence>
<gene>
    <name evidence="11" type="ORF">BSAL_16130</name>
</gene>
<evidence type="ECO:0000256" key="9">
    <source>
        <dbReference type="ARBA" id="ARBA00023273"/>
    </source>
</evidence>
<keyword evidence="6" id="KW-0106">Calcium</keyword>
<evidence type="ECO:0000256" key="5">
    <source>
        <dbReference type="ARBA" id="ARBA00022737"/>
    </source>
</evidence>
<name>A0A0S4KMR0_BODSA</name>
<organism evidence="11 12">
    <name type="scientific">Bodo saltans</name>
    <name type="common">Flagellated protozoan</name>
    <dbReference type="NCBI Taxonomy" id="75058"/>
    <lineage>
        <taxon>Eukaryota</taxon>
        <taxon>Discoba</taxon>
        <taxon>Euglenozoa</taxon>
        <taxon>Kinetoplastea</taxon>
        <taxon>Metakinetoplastina</taxon>
        <taxon>Eubodonida</taxon>
        <taxon>Bodonidae</taxon>
        <taxon>Bodo</taxon>
    </lineage>
</organism>
<feature type="domain" description="EF-hand" evidence="10">
    <location>
        <begin position="105"/>
        <end position="140"/>
    </location>
</feature>
<evidence type="ECO:0000256" key="6">
    <source>
        <dbReference type="ARBA" id="ARBA00022837"/>
    </source>
</evidence>
<dbReference type="InterPro" id="IPR054322">
    <property type="entry name" value="FCABP_EF-hand"/>
</dbReference>
<dbReference type="PROSITE" id="PS00018">
    <property type="entry name" value="EF_HAND_1"/>
    <property type="match status" value="2"/>
</dbReference>
<dbReference type="InterPro" id="IPR003299">
    <property type="entry name" value="Calflagin-bd"/>
</dbReference>
<dbReference type="InterPro" id="IPR002048">
    <property type="entry name" value="EF_hand_dom"/>
</dbReference>
<evidence type="ECO:0000256" key="7">
    <source>
        <dbReference type="ARBA" id="ARBA00022846"/>
    </source>
</evidence>
<dbReference type="OMA" id="FEYWVMF"/>
<keyword evidence="7 11" id="KW-0282">Flagellum</keyword>
<sequence>MPGKVFHVAAVKAKLPIDLTPESKHKRMELFKQFDPNSNGYLSLAEVDKGLRDVLAIEELFDVKPVIMRAFQAAKGANNKTNKAGSLGPDFVEKSEFRLLLVYLGKYFELWELFEAVDTDDDRRIDIGEFRKAVPVINSWGAHITDVDATFKQIDANGGGIILFDEFAHWALSKHLDELHPDD</sequence>
<dbReference type="GO" id="GO:0005509">
    <property type="term" value="F:calcium ion binding"/>
    <property type="evidence" value="ECO:0007669"/>
    <property type="project" value="InterPro"/>
</dbReference>
<dbReference type="EMBL" id="CYKH01001655">
    <property type="protein sequence ID" value="CUI14795.1"/>
    <property type="molecule type" value="Genomic_DNA"/>
</dbReference>
<feature type="domain" description="EF-hand" evidence="10">
    <location>
        <begin position="22"/>
        <end position="57"/>
    </location>
</feature>
<keyword evidence="4" id="KW-0479">Metal-binding</keyword>
<keyword evidence="8" id="KW-0969">Cilium</keyword>
<evidence type="ECO:0000259" key="10">
    <source>
        <dbReference type="PROSITE" id="PS50222"/>
    </source>
</evidence>
<keyword evidence="5" id="KW-0677">Repeat</keyword>
<evidence type="ECO:0000256" key="4">
    <source>
        <dbReference type="ARBA" id="ARBA00022723"/>
    </source>
</evidence>
<dbReference type="Pfam" id="PF13499">
    <property type="entry name" value="EF-hand_7"/>
    <property type="match status" value="1"/>
</dbReference>
<evidence type="ECO:0000256" key="8">
    <source>
        <dbReference type="ARBA" id="ARBA00023069"/>
    </source>
</evidence>
<dbReference type="AlphaFoldDB" id="A0A0S4KMR0"/>
<reference evidence="12" key="1">
    <citation type="submission" date="2015-09" db="EMBL/GenBank/DDBJ databases">
        <authorList>
            <consortium name="Pathogen Informatics"/>
        </authorList>
    </citation>
    <scope>NUCLEOTIDE SEQUENCE [LARGE SCALE GENOMIC DNA]</scope>
    <source>
        <strain evidence="12">Lake Konstanz</strain>
    </source>
</reference>